<dbReference type="AlphaFoldDB" id="A0AAW2TTS1"/>
<organism evidence="2">
    <name type="scientific">Sesamum radiatum</name>
    <name type="common">Black benniseed</name>
    <dbReference type="NCBI Taxonomy" id="300843"/>
    <lineage>
        <taxon>Eukaryota</taxon>
        <taxon>Viridiplantae</taxon>
        <taxon>Streptophyta</taxon>
        <taxon>Embryophyta</taxon>
        <taxon>Tracheophyta</taxon>
        <taxon>Spermatophyta</taxon>
        <taxon>Magnoliopsida</taxon>
        <taxon>eudicotyledons</taxon>
        <taxon>Gunneridae</taxon>
        <taxon>Pentapetalae</taxon>
        <taxon>asterids</taxon>
        <taxon>lamiids</taxon>
        <taxon>Lamiales</taxon>
        <taxon>Pedaliaceae</taxon>
        <taxon>Sesamum</taxon>
    </lineage>
</organism>
<feature type="domain" description="Reverse transcriptase zinc-binding" evidence="1">
    <location>
        <begin position="23"/>
        <end position="89"/>
    </location>
</feature>
<proteinExistence type="predicted"/>
<comment type="caution">
    <text evidence="2">The sequence shown here is derived from an EMBL/GenBank/DDBJ whole genome shotgun (WGS) entry which is preliminary data.</text>
</comment>
<name>A0AAW2TTS1_SESRA</name>
<evidence type="ECO:0000313" key="2">
    <source>
        <dbReference type="EMBL" id="KAL0408403.1"/>
    </source>
</evidence>
<protein>
    <recommendedName>
        <fullName evidence="1">Reverse transcriptase zinc-binding domain-containing protein</fullName>
    </recommendedName>
</protein>
<gene>
    <name evidence="2" type="ORF">Sradi_1774700</name>
</gene>
<reference evidence="2" key="1">
    <citation type="submission" date="2020-06" db="EMBL/GenBank/DDBJ databases">
        <authorList>
            <person name="Li T."/>
            <person name="Hu X."/>
            <person name="Zhang T."/>
            <person name="Song X."/>
            <person name="Zhang H."/>
            <person name="Dai N."/>
            <person name="Sheng W."/>
            <person name="Hou X."/>
            <person name="Wei L."/>
        </authorList>
    </citation>
    <scope>NUCLEOTIDE SEQUENCE</scope>
    <source>
        <strain evidence="2">G02</strain>
        <tissue evidence="2">Leaf</tissue>
    </source>
</reference>
<dbReference type="EMBL" id="JACGWJ010000007">
    <property type="protein sequence ID" value="KAL0408403.1"/>
    <property type="molecule type" value="Genomic_DNA"/>
</dbReference>
<accession>A0AAW2TTS1</accession>
<reference evidence="2" key="2">
    <citation type="journal article" date="2024" name="Plant">
        <title>Genomic evolution and insights into agronomic trait innovations of Sesamum species.</title>
        <authorList>
            <person name="Miao H."/>
            <person name="Wang L."/>
            <person name="Qu L."/>
            <person name="Liu H."/>
            <person name="Sun Y."/>
            <person name="Le M."/>
            <person name="Wang Q."/>
            <person name="Wei S."/>
            <person name="Zheng Y."/>
            <person name="Lin W."/>
            <person name="Duan Y."/>
            <person name="Cao H."/>
            <person name="Xiong S."/>
            <person name="Wang X."/>
            <person name="Wei L."/>
            <person name="Li C."/>
            <person name="Ma Q."/>
            <person name="Ju M."/>
            <person name="Zhao R."/>
            <person name="Li G."/>
            <person name="Mu C."/>
            <person name="Tian Q."/>
            <person name="Mei H."/>
            <person name="Zhang T."/>
            <person name="Gao T."/>
            <person name="Zhang H."/>
        </authorList>
    </citation>
    <scope>NUCLEOTIDE SEQUENCE</scope>
    <source>
        <strain evidence="2">G02</strain>
    </source>
</reference>
<dbReference type="InterPro" id="IPR026960">
    <property type="entry name" value="RVT-Znf"/>
</dbReference>
<evidence type="ECO:0000259" key="1">
    <source>
        <dbReference type="Pfam" id="PF13966"/>
    </source>
</evidence>
<sequence length="129" mass="14680">MRDREVATSSGSRLMWGTGGGSLWSAIWRAKVPPRVRVFMWKLCVGALPTLSNLARYGGGLDSACVSCGGHPKTAYHTLLECPMARQVWALSYIPWQWVSRWEDDAAGWIFSVVQRLRRSDREWFFIIC</sequence>
<dbReference type="Pfam" id="PF13966">
    <property type="entry name" value="zf-RVT"/>
    <property type="match status" value="1"/>
</dbReference>